<dbReference type="Proteomes" id="UP000048926">
    <property type="component" value="Unassembled WGS sequence"/>
</dbReference>
<proteinExistence type="predicted"/>
<dbReference type="EMBL" id="CXST01000007">
    <property type="protein sequence ID" value="CTQ47473.1"/>
    <property type="molecule type" value="Genomic_DNA"/>
</dbReference>
<evidence type="ECO:0000313" key="2">
    <source>
        <dbReference type="Proteomes" id="UP000048926"/>
    </source>
</evidence>
<dbReference type="AlphaFoldDB" id="A0A0M6YD91"/>
<keyword evidence="2" id="KW-1185">Reference proteome</keyword>
<organism evidence="1 2">
    <name type="scientific">Roseibium aggregatum</name>
    <dbReference type="NCBI Taxonomy" id="187304"/>
    <lineage>
        <taxon>Bacteria</taxon>
        <taxon>Pseudomonadati</taxon>
        <taxon>Pseudomonadota</taxon>
        <taxon>Alphaproteobacteria</taxon>
        <taxon>Hyphomicrobiales</taxon>
        <taxon>Stappiaceae</taxon>
        <taxon>Roseibium</taxon>
    </lineage>
</organism>
<gene>
    <name evidence="1" type="ORF">LAL4801_05935</name>
</gene>
<name>A0A0M6YD91_9HYPH</name>
<dbReference type="RefSeq" id="WP_055661516.1">
    <property type="nucleotide sequence ID" value="NZ_CXST01000007.1"/>
</dbReference>
<dbReference type="OrthoDB" id="1551443at2"/>
<evidence type="ECO:0000313" key="1">
    <source>
        <dbReference type="EMBL" id="CTQ47473.1"/>
    </source>
</evidence>
<protein>
    <submittedName>
        <fullName evidence="1">Uncharacterized protein</fullName>
    </submittedName>
</protein>
<accession>A0A0M6YD91</accession>
<sequence>MTFKGTTEDQRQATAASLLLEMEELAARMRAIIASQPPHDLLGYIQAQRVMGAMFETDLEGPEGSDAVRSDVINDSQFLLEYIHAVLASDPPVEGAFDEAACVELGELSKKLRMQAILHAMATSADTKAGIFGPSTAELQFRAKSNWVMLRGNRYQVLEGEFLDYVLAPHDEMLRDAYGVGATEIAAGFQNMADAARAGHANAFDEVAKQFDAAQAFAEAQGKSFGEVAAEWTEAHADDMRAVSLAMDDMVRGGTSNVSRHTNLPGDLLADLAYRRGEETEFFAPGPYAGTPYRTLPARKKPLIQLGEEYYAVDPCLPRDAGYRALLWNLLNRKPEYKKAFEDRQKALGEAAFADLLSSQLDGAAVYNEVYYRDPVSRQWVENDTLILLDDVLFLVEAKAGAAATIASPALDFDRHTQAVQDLVVKAYRQCKRFFDYLDSADEVPIFNRTGKKYIECGRLRRGDYRVMFPVGLTVESFSPFSAFCKELEEVVPLLGKHAFVSLSIDDLFVLRRFLPTPGEFAHYMEVRQAVAGMRGAHLFDELDHLGAYVWKNRFDMEIAEQQRTQERPGLIIWDGMSEKVDRHFEGEDWVTRPTPSQTYPGEVSELLEAIDKTRAAGRLGVDSHIRNYDENTRFELGKMLEKCRGTLGEHPARYFVIGGEPPLFVWLQRAESALDWATMQNKASAAALAVQASSIVGLVVAAHAEGAIVDARHFQVRVPKTETADNAHIFKDAERMSSRAVKL</sequence>
<reference evidence="2" key="1">
    <citation type="submission" date="2015-07" db="EMBL/GenBank/DDBJ databases">
        <authorList>
            <person name="Rodrigo-Torres Lidia"/>
            <person name="Arahal R.David."/>
        </authorList>
    </citation>
    <scope>NUCLEOTIDE SEQUENCE [LARGE SCALE GENOMIC DNA]</scope>
    <source>
        <strain evidence="2">CECT 4801</strain>
    </source>
</reference>